<evidence type="ECO:0000259" key="1">
    <source>
        <dbReference type="Pfam" id="PF21805"/>
    </source>
</evidence>
<evidence type="ECO:0000313" key="2">
    <source>
        <dbReference type="EMBL" id="MDV0440930.1"/>
    </source>
</evidence>
<dbReference type="Proteomes" id="UP001273136">
    <property type="component" value="Unassembled WGS sequence"/>
</dbReference>
<keyword evidence="3" id="KW-1185">Reference proteome</keyword>
<gene>
    <name evidence="2" type="ORF">McpAg1_01070</name>
</gene>
<protein>
    <recommendedName>
        <fullName evidence="1">Imm-5-like domain-containing protein</fullName>
    </recommendedName>
</protein>
<name>A0AAE4SAX9_9EURY</name>
<dbReference type="RefSeq" id="WP_338093325.1">
    <property type="nucleotide sequence ID" value="NZ_JAWDKA010000001.1"/>
</dbReference>
<comment type="caution">
    <text evidence="2">The sequence shown here is derived from an EMBL/GenBank/DDBJ whole genome shotgun (WGS) entry which is preliminary data.</text>
</comment>
<feature type="domain" description="Imm-5-like" evidence="1">
    <location>
        <begin position="21"/>
        <end position="148"/>
    </location>
</feature>
<proteinExistence type="predicted"/>
<dbReference type="EMBL" id="JAWDKA010000001">
    <property type="protein sequence ID" value="MDV0440930.1"/>
    <property type="molecule type" value="Genomic_DNA"/>
</dbReference>
<organism evidence="2 3">
    <name type="scientific">Methanorbis furvi</name>
    <dbReference type="NCBI Taxonomy" id="3028299"/>
    <lineage>
        <taxon>Archaea</taxon>
        <taxon>Methanobacteriati</taxon>
        <taxon>Methanobacteriota</taxon>
        <taxon>Stenosarchaea group</taxon>
        <taxon>Methanomicrobia</taxon>
        <taxon>Methanomicrobiales</taxon>
        <taxon>Methanocorpusculaceae</taxon>
        <taxon>Methanorbis</taxon>
    </lineage>
</organism>
<accession>A0AAE4SAX9</accession>
<dbReference type="AlphaFoldDB" id="A0AAE4SAX9"/>
<reference evidence="2" key="1">
    <citation type="submission" date="2023-06" db="EMBL/GenBank/DDBJ databases">
        <title>Genome sequence of Methancorpusculaceae sp. Ag1.</title>
        <authorList>
            <person name="Protasov E."/>
            <person name="Platt K."/>
            <person name="Poehlein A."/>
            <person name="Daniel R."/>
            <person name="Brune A."/>
        </authorList>
    </citation>
    <scope>NUCLEOTIDE SEQUENCE</scope>
    <source>
        <strain evidence="2">Ag1</strain>
    </source>
</reference>
<dbReference type="InterPro" id="IPR048667">
    <property type="entry name" value="Imm5-like"/>
</dbReference>
<dbReference type="Pfam" id="PF21805">
    <property type="entry name" value="Imm5_like"/>
    <property type="match status" value="1"/>
</dbReference>
<sequence length="168" mass="18639">MKQRKRTLMQTFKALQPLKELTAQQDRKTLILWALDCADLVLPIFTERYPEDVRPWEAVAAARAWSRGEIKMPEARRYALASHSAATAVADTDPAACAAARAAGHVVGTVHVGTHSMAFAPYAVNAQIFAADPVDPDAFCAEQCILLMNRLEHWSEIDKSEMVWASFL</sequence>
<evidence type="ECO:0000313" key="3">
    <source>
        <dbReference type="Proteomes" id="UP001273136"/>
    </source>
</evidence>